<proteinExistence type="predicted"/>
<evidence type="ECO:0000313" key="3">
    <source>
        <dbReference type="Proteomes" id="UP000263517"/>
    </source>
</evidence>
<sequence>MAIDILGMQGLPVGANPYLPRVLPRRRPSQAAMSGFTPIPMPPGAATAMQGRPMNAPAPTMAVPTPTVMPQPRPATMAMPTVMPKPRPQMQGPQPATQLAPQGGLLGNLLASDLGSAKGRGIMSAAASLLESGGPVVGAPAPSIGQSLGRAYTAGMGAFDAQKAAEDALKSQAITDRYKTAQAAQMERSASQPILQDLGNGAFTRVTDPVTGESKIIENTDVKNYLEEQAIKKQTKNINLSDKQIEAQTEELDNIASNNDLLSQTDGFLDLIDDGKL</sequence>
<accession>A0A350P857</accession>
<dbReference type="AlphaFoldDB" id="A0A350P857"/>
<organism evidence="2 3">
    <name type="scientific">Alteromonas australica</name>
    <dbReference type="NCBI Taxonomy" id="589873"/>
    <lineage>
        <taxon>Bacteria</taxon>
        <taxon>Pseudomonadati</taxon>
        <taxon>Pseudomonadota</taxon>
        <taxon>Gammaproteobacteria</taxon>
        <taxon>Alteromonadales</taxon>
        <taxon>Alteromonadaceae</taxon>
        <taxon>Alteromonas/Salinimonas group</taxon>
        <taxon>Alteromonas</taxon>
    </lineage>
</organism>
<protein>
    <submittedName>
        <fullName evidence="2">Uncharacterized protein</fullName>
    </submittedName>
</protein>
<dbReference type="EMBL" id="DNAN01000605">
    <property type="protein sequence ID" value="HAW77474.1"/>
    <property type="molecule type" value="Genomic_DNA"/>
</dbReference>
<comment type="caution">
    <text evidence="2">The sequence shown here is derived from an EMBL/GenBank/DDBJ whole genome shotgun (WGS) entry which is preliminary data.</text>
</comment>
<name>A0A350P857_9ALTE</name>
<dbReference type="Proteomes" id="UP000263517">
    <property type="component" value="Unassembled WGS sequence"/>
</dbReference>
<evidence type="ECO:0000256" key="1">
    <source>
        <dbReference type="SAM" id="Coils"/>
    </source>
</evidence>
<gene>
    <name evidence="2" type="ORF">DCW74_17280</name>
</gene>
<feature type="coiled-coil region" evidence="1">
    <location>
        <begin position="231"/>
        <end position="265"/>
    </location>
</feature>
<feature type="non-terminal residue" evidence="2">
    <location>
        <position position="277"/>
    </location>
</feature>
<keyword evidence="1" id="KW-0175">Coiled coil</keyword>
<reference evidence="2 3" key="1">
    <citation type="journal article" date="2018" name="Nat. Biotechnol.">
        <title>A standardized bacterial taxonomy based on genome phylogeny substantially revises the tree of life.</title>
        <authorList>
            <person name="Parks D.H."/>
            <person name="Chuvochina M."/>
            <person name="Waite D.W."/>
            <person name="Rinke C."/>
            <person name="Skarshewski A."/>
            <person name="Chaumeil P.A."/>
            <person name="Hugenholtz P."/>
        </authorList>
    </citation>
    <scope>NUCLEOTIDE SEQUENCE [LARGE SCALE GENOMIC DNA]</scope>
    <source>
        <strain evidence="2">UBA11978</strain>
    </source>
</reference>
<evidence type="ECO:0000313" key="2">
    <source>
        <dbReference type="EMBL" id="HAW77474.1"/>
    </source>
</evidence>